<dbReference type="GO" id="GO:0006879">
    <property type="term" value="P:intracellular iron ion homeostasis"/>
    <property type="evidence" value="ECO:0007669"/>
    <property type="project" value="UniProtKB-KW"/>
</dbReference>
<name>A0A6A7BUE8_9PEZI</name>
<keyword evidence="7" id="KW-0809">Transit peptide</keyword>
<dbReference type="Pfam" id="PF01491">
    <property type="entry name" value="Frataxin_Cyay"/>
    <property type="match status" value="1"/>
</dbReference>
<evidence type="ECO:0000256" key="2">
    <source>
        <dbReference type="ARBA" id="ARBA00008183"/>
    </source>
</evidence>
<dbReference type="EC" id="1.16.3.1" evidence="3"/>
<dbReference type="SMART" id="SM01219">
    <property type="entry name" value="Frataxin_Cyay"/>
    <property type="match status" value="1"/>
</dbReference>
<evidence type="ECO:0000256" key="11">
    <source>
        <dbReference type="ARBA" id="ARBA00023128"/>
    </source>
</evidence>
<dbReference type="NCBIfam" id="TIGR03421">
    <property type="entry name" value="FeS_CyaY"/>
    <property type="match status" value="1"/>
</dbReference>
<comment type="catalytic activity">
    <reaction evidence="12">
        <text>4 Fe(2+) + O2 + 4 H(+) = 4 Fe(3+) + 2 H2O</text>
        <dbReference type="Rhea" id="RHEA:11148"/>
        <dbReference type="ChEBI" id="CHEBI:15377"/>
        <dbReference type="ChEBI" id="CHEBI:15378"/>
        <dbReference type="ChEBI" id="CHEBI:15379"/>
        <dbReference type="ChEBI" id="CHEBI:29033"/>
        <dbReference type="ChEBI" id="CHEBI:29034"/>
        <dbReference type="EC" id="1.16.3.1"/>
    </reaction>
</comment>
<dbReference type="InterPro" id="IPR017789">
    <property type="entry name" value="Frataxin"/>
</dbReference>
<dbReference type="SUPFAM" id="SSF55387">
    <property type="entry name" value="Frataxin/Nqo15-like"/>
    <property type="match status" value="1"/>
</dbReference>
<keyword evidence="11" id="KW-0496">Mitochondrion</keyword>
<evidence type="ECO:0000256" key="8">
    <source>
        <dbReference type="ARBA" id="ARBA00023002"/>
    </source>
</evidence>
<evidence type="ECO:0000256" key="13">
    <source>
        <dbReference type="SAM" id="MobiDB-lite"/>
    </source>
</evidence>
<keyword evidence="10" id="KW-0406">Ion transport</keyword>
<feature type="region of interest" description="Disordered" evidence="13">
    <location>
        <begin position="1"/>
        <end position="31"/>
    </location>
</feature>
<evidence type="ECO:0000256" key="4">
    <source>
        <dbReference type="ARBA" id="ARBA00022434"/>
    </source>
</evidence>
<evidence type="ECO:0000313" key="15">
    <source>
        <dbReference type="Proteomes" id="UP000799421"/>
    </source>
</evidence>
<keyword evidence="5" id="KW-0813">Transport</keyword>
<evidence type="ECO:0000256" key="10">
    <source>
        <dbReference type="ARBA" id="ARBA00023065"/>
    </source>
</evidence>
<dbReference type="AlphaFoldDB" id="A0A6A7BUE8"/>
<dbReference type="GO" id="GO:0004322">
    <property type="term" value="F:ferroxidase activity"/>
    <property type="evidence" value="ECO:0007669"/>
    <property type="project" value="UniProtKB-EC"/>
</dbReference>
<keyword evidence="15" id="KW-1185">Reference proteome</keyword>
<gene>
    <name evidence="14" type="ORF">K470DRAFT_221465</name>
</gene>
<dbReference type="PROSITE" id="PS01344">
    <property type="entry name" value="FRATAXIN_1"/>
    <property type="match status" value="1"/>
</dbReference>
<dbReference type="InterPro" id="IPR036524">
    <property type="entry name" value="Frataxin/CyaY_sf"/>
</dbReference>
<dbReference type="NCBIfam" id="TIGR03422">
    <property type="entry name" value="mito_frataxin"/>
    <property type="match status" value="1"/>
</dbReference>
<proteinExistence type="inferred from homology"/>
<dbReference type="PANTHER" id="PTHR16821">
    <property type="entry name" value="FRATAXIN"/>
    <property type="match status" value="1"/>
</dbReference>
<dbReference type="GO" id="GO:0034986">
    <property type="term" value="F:iron chaperone activity"/>
    <property type="evidence" value="ECO:0007669"/>
    <property type="project" value="TreeGrafter"/>
</dbReference>
<comment type="similarity">
    <text evidence="2">Belongs to the frataxin family.</text>
</comment>
<dbReference type="PANTHER" id="PTHR16821:SF2">
    <property type="entry name" value="FRATAXIN, MITOCHONDRIAL"/>
    <property type="match status" value="1"/>
</dbReference>
<keyword evidence="4" id="KW-0409">Iron storage</keyword>
<organism evidence="14 15">
    <name type="scientific">Piedraia hortae CBS 480.64</name>
    <dbReference type="NCBI Taxonomy" id="1314780"/>
    <lineage>
        <taxon>Eukaryota</taxon>
        <taxon>Fungi</taxon>
        <taxon>Dikarya</taxon>
        <taxon>Ascomycota</taxon>
        <taxon>Pezizomycotina</taxon>
        <taxon>Dothideomycetes</taxon>
        <taxon>Dothideomycetidae</taxon>
        <taxon>Capnodiales</taxon>
        <taxon>Piedraiaceae</taxon>
        <taxon>Piedraia</taxon>
    </lineage>
</organism>
<evidence type="ECO:0000256" key="5">
    <source>
        <dbReference type="ARBA" id="ARBA00022448"/>
    </source>
</evidence>
<evidence type="ECO:0000256" key="3">
    <source>
        <dbReference type="ARBA" id="ARBA00013107"/>
    </source>
</evidence>
<dbReference type="Proteomes" id="UP000799421">
    <property type="component" value="Unassembled WGS sequence"/>
</dbReference>
<keyword evidence="9" id="KW-0408">Iron</keyword>
<dbReference type="GO" id="GO:0008199">
    <property type="term" value="F:ferric iron binding"/>
    <property type="evidence" value="ECO:0007669"/>
    <property type="project" value="InterPro"/>
</dbReference>
<keyword evidence="6" id="KW-0410">Iron transport</keyword>
<dbReference type="PROSITE" id="PS50810">
    <property type="entry name" value="FRATAXIN_2"/>
    <property type="match status" value="1"/>
</dbReference>
<evidence type="ECO:0000313" key="14">
    <source>
        <dbReference type="EMBL" id="KAF2858335.1"/>
    </source>
</evidence>
<reference evidence="14" key="1">
    <citation type="journal article" date="2020" name="Stud. Mycol.">
        <title>101 Dothideomycetes genomes: a test case for predicting lifestyles and emergence of pathogens.</title>
        <authorList>
            <person name="Haridas S."/>
            <person name="Albert R."/>
            <person name="Binder M."/>
            <person name="Bloem J."/>
            <person name="Labutti K."/>
            <person name="Salamov A."/>
            <person name="Andreopoulos B."/>
            <person name="Baker S."/>
            <person name="Barry K."/>
            <person name="Bills G."/>
            <person name="Bluhm B."/>
            <person name="Cannon C."/>
            <person name="Castanera R."/>
            <person name="Culley D."/>
            <person name="Daum C."/>
            <person name="Ezra D."/>
            <person name="Gonzalez J."/>
            <person name="Henrissat B."/>
            <person name="Kuo A."/>
            <person name="Liang C."/>
            <person name="Lipzen A."/>
            <person name="Lutzoni F."/>
            <person name="Magnuson J."/>
            <person name="Mondo S."/>
            <person name="Nolan M."/>
            <person name="Ohm R."/>
            <person name="Pangilinan J."/>
            <person name="Park H.-J."/>
            <person name="Ramirez L."/>
            <person name="Alfaro M."/>
            <person name="Sun H."/>
            <person name="Tritt A."/>
            <person name="Yoshinaga Y."/>
            <person name="Zwiers L.-H."/>
            <person name="Turgeon B."/>
            <person name="Goodwin S."/>
            <person name="Spatafora J."/>
            <person name="Crous P."/>
            <person name="Grigoriev I."/>
        </authorList>
    </citation>
    <scope>NUCLEOTIDE SEQUENCE</scope>
    <source>
        <strain evidence="14">CBS 480.64</strain>
    </source>
</reference>
<evidence type="ECO:0000256" key="6">
    <source>
        <dbReference type="ARBA" id="ARBA00022496"/>
    </source>
</evidence>
<evidence type="ECO:0000256" key="1">
    <source>
        <dbReference type="ARBA" id="ARBA00004173"/>
    </source>
</evidence>
<dbReference type="Gene3D" id="3.30.920.10">
    <property type="entry name" value="Frataxin/CyaY"/>
    <property type="match status" value="1"/>
</dbReference>
<evidence type="ECO:0000256" key="12">
    <source>
        <dbReference type="ARBA" id="ARBA00047990"/>
    </source>
</evidence>
<dbReference type="InterPro" id="IPR002908">
    <property type="entry name" value="Frataxin/CyaY"/>
</dbReference>
<dbReference type="GO" id="GO:0016226">
    <property type="term" value="P:iron-sulfur cluster assembly"/>
    <property type="evidence" value="ECO:0007669"/>
    <property type="project" value="InterPro"/>
</dbReference>
<sequence length="142" mass="15910">MGGLAHDKEPIAEPAADRPSHPTPISEEKYHDRADHFMDALNERAEKLQETRDDVEVEYSAGVLSITIPSKGTYVINKQPPNKQIWLASPVSGPKRFDWVLEDEGLHQKEGSGKGNWIYIRDGTSLTELLREEVGLKMAIDC</sequence>
<dbReference type="GO" id="GO:0006826">
    <property type="term" value="P:iron ion transport"/>
    <property type="evidence" value="ECO:0007669"/>
    <property type="project" value="UniProtKB-KW"/>
</dbReference>
<dbReference type="FunFam" id="3.30.920.10:FF:000004">
    <property type="entry name" value="Mitochondrial chaperone Frataxin"/>
    <property type="match status" value="1"/>
</dbReference>
<dbReference type="GO" id="GO:0008198">
    <property type="term" value="F:ferrous iron binding"/>
    <property type="evidence" value="ECO:0007669"/>
    <property type="project" value="TreeGrafter"/>
</dbReference>
<dbReference type="EMBL" id="MU006012">
    <property type="protein sequence ID" value="KAF2858335.1"/>
    <property type="molecule type" value="Genomic_DNA"/>
</dbReference>
<accession>A0A6A7BUE8</accession>
<comment type="subcellular location">
    <subcellularLocation>
        <location evidence="1">Mitochondrion</location>
    </subcellularLocation>
</comment>
<evidence type="ECO:0000256" key="9">
    <source>
        <dbReference type="ARBA" id="ARBA00023004"/>
    </source>
</evidence>
<keyword evidence="8" id="KW-0560">Oxidoreductase</keyword>
<dbReference type="GO" id="GO:0005739">
    <property type="term" value="C:mitochondrion"/>
    <property type="evidence" value="ECO:0007669"/>
    <property type="project" value="UniProtKB-SubCell"/>
</dbReference>
<dbReference type="GO" id="GO:0051537">
    <property type="term" value="F:2 iron, 2 sulfur cluster binding"/>
    <property type="evidence" value="ECO:0007669"/>
    <property type="project" value="TreeGrafter"/>
</dbReference>
<dbReference type="InterPro" id="IPR020895">
    <property type="entry name" value="Frataxin_CS"/>
</dbReference>
<evidence type="ECO:0000256" key="7">
    <source>
        <dbReference type="ARBA" id="ARBA00022946"/>
    </source>
</evidence>
<dbReference type="OrthoDB" id="1897642at2759"/>
<protein>
    <recommendedName>
        <fullName evidence="3">ferroxidase</fullName>
        <ecNumber evidence="3">1.16.3.1</ecNumber>
    </recommendedName>
</protein>